<dbReference type="AlphaFoldDB" id="A0A5P1FCT7"/>
<keyword evidence="11" id="KW-0325">Glycoprotein</keyword>
<dbReference type="PROSITE" id="PS50011">
    <property type="entry name" value="PROTEIN_KINASE_DOM"/>
    <property type="match status" value="1"/>
</dbReference>
<evidence type="ECO:0000256" key="9">
    <source>
        <dbReference type="ARBA" id="ARBA00022840"/>
    </source>
</evidence>
<evidence type="ECO:0000256" key="7">
    <source>
        <dbReference type="ARBA" id="ARBA00022741"/>
    </source>
</evidence>
<dbReference type="EMBL" id="CM007383">
    <property type="protein sequence ID" value="ONK74669.1"/>
    <property type="molecule type" value="Genomic_DNA"/>
</dbReference>
<dbReference type="FunFam" id="2.90.10.10:FF:000001">
    <property type="entry name" value="G-type lectin S-receptor-like serine/threonine-protein kinase"/>
    <property type="match status" value="1"/>
</dbReference>
<dbReference type="InterPro" id="IPR000858">
    <property type="entry name" value="S_locus_glycoprot_dom"/>
</dbReference>
<organism evidence="23 24">
    <name type="scientific">Asparagus officinalis</name>
    <name type="common">Garden asparagus</name>
    <dbReference type="NCBI Taxonomy" id="4686"/>
    <lineage>
        <taxon>Eukaryota</taxon>
        <taxon>Viridiplantae</taxon>
        <taxon>Streptophyta</taxon>
        <taxon>Embryophyta</taxon>
        <taxon>Tracheophyta</taxon>
        <taxon>Spermatophyta</taxon>
        <taxon>Magnoliopsida</taxon>
        <taxon>Liliopsida</taxon>
        <taxon>Asparagales</taxon>
        <taxon>Asparagaceae</taxon>
        <taxon>Asparagoideae</taxon>
        <taxon>Asparagus</taxon>
    </lineage>
</organism>
<dbReference type="SUPFAM" id="SSF51110">
    <property type="entry name" value="alpha-D-mannose-specific plant lectins"/>
    <property type="match status" value="1"/>
</dbReference>
<evidence type="ECO:0000256" key="3">
    <source>
        <dbReference type="ARBA" id="ARBA00022527"/>
    </source>
</evidence>
<evidence type="ECO:0000313" key="24">
    <source>
        <dbReference type="Proteomes" id="UP000243459"/>
    </source>
</evidence>
<dbReference type="GO" id="GO:0005886">
    <property type="term" value="C:plasma membrane"/>
    <property type="evidence" value="ECO:0007669"/>
    <property type="project" value="UniProtKB-SubCell"/>
</dbReference>
<dbReference type="PANTHER" id="PTHR27002">
    <property type="entry name" value="RECEPTOR-LIKE SERINE/THREONINE-PROTEIN KINASE SD1-8"/>
    <property type="match status" value="1"/>
</dbReference>
<feature type="domain" description="Protein kinase" evidence="19">
    <location>
        <begin position="500"/>
        <end position="779"/>
    </location>
</feature>
<dbReference type="Proteomes" id="UP000243459">
    <property type="component" value="Chromosome 3"/>
</dbReference>
<comment type="similarity">
    <text evidence="14">Belongs to the protein kinase superfamily. Ser/Thr protein kinase family.</text>
</comment>
<dbReference type="GO" id="GO:0004674">
    <property type="term" value="F:protein serine/threonine kinase activity"/>
    <property type="evidence" value="ECO:0007669"/>
    <property type="project" value="UniProtKB-KW"/>
</dbReference>
<evidence type="ECO:0000259" key="19">
    <source>
        <dbReference type="PROSITE" id="PS50011"/>
    </source>
</evidence>
<feature type="transmembrane region" description="Helical" evidence="17">
    <location>
        <begin position="439"/>
        <end position="462"/>
    </location>
</feature>
<dbReference type="PROSITE" id="PS00108">
    <property type="entry name" value="PROTEIN_KINASE_ST"/>
    <property type="match status" value="1"/>
</dbReference>
<gene>
    <name evidence="23" type="ORF">A4U43_C03F8910</name>
</gene>
<keyword evidence="2" id="KW-1003">Cell membrane</keyword>
<comment type="catalytic activity">
    <reaction evidence="13 14">
        <text>L-seryl-[protein] + ATP = O-phospho-L-seryl-[protein] + ADP + H(+)</text>
        <dbReference type="Rhea" id="RHEA:17989"/>
        <dbReference type="Rhea" id="RHEA-COMP:9863"/>
        <dbReference type="Rhea" id="RHEA-COMP:11604"/>
        <dbReference type="ChEBI" id="CHEBI:15378"/>
        <dbReference type="ChEBI" id="CHEBI:29999"/>
        <dbReference type="ChEBI" id="CHEBI:30616"/>
        <dbReference type="ChEBI" id="CHEBI:83421"/>
        <dbReference type="ChEBI" id="CHEBI:456216"/>
        <dbReference type="EC" id="2.7.11.1"/>
    </reaction>
</comment>
<feature type="domain" description="Apple" evidence="22">
    <location>
        <begin position="338"/>
        <end position="421"/>
    </location>
</feature>
<dbReference type="Gene3D" id="3.30.200.20">
    <property type="entry name" value="Phosphorylase Kinase, domain 1"/>
    <property type="match status" value="1"/>
</dbReference>
<dbReference type="InterPro" id="IPR000742">
    <property type="entry name" value="EGF"/>
</dbReference>
<sequence length="817" mass="90944">MGTLRERIMLLILVSANFYRSFARDIITPTQSLADGEKLVSAGGSFTLGYFSPRKTANRYVGIWYNKITEQTVVWVANREKPITSNTTSLIINSQGTLSITDQNSTVIWSMNSTTVKNPIAQLLDSGNFVVKDANSKSADSFSWQSFDYPTDSLLPGMKLGWNLQAHVSHNLTSWKSDSDPSPGPFSLAIDIRGGRELTQFDGSDQSWRSGLWNGIEFNGIPDLKTYGDFILTFVNSTDEVYASYRMANPSTIVRIIMNYTGRTERYIWIDSSNAWNLIWSTPDSRCDPYNSCGSYAICHSNSLPVCQCLPGFEPKFPDDWAKRDTSGGCIRKTDLDCANGADGFMKVSNVLLPDSLVAKIYAGMSLGECRANCLRNCSCAGYANSDVRNGGSGCVMWVSELNDIVQLGDTGQDLYYRLAAADIAAVPSTDKSHNKSKATIAIIVSLVLGALMLACISCCVWRKKEKWRRENLKEESIEDEDIELPLYGLDIVISATDNFSTENKLGEGGFGPVYKGKLRDGQDIAVKTLSKTSNQGIDEFKNEVLLIAKLQHRNLVRLLACCTQREERMLIYEYMPNKSLDALLFDKAKSINLDWRTRFHIIIGIARGLLYLHQDSRFRIIHRDLKASNVLLDSEMNPKISDFGLARIFGDDEAATRTRRVVGTYGYMSPEYAMDGIFSVKSDVFSYGVLALEIISGQRNKGVFLSEPHANLLGKAWNMWNEGKGMELIDPSIGSDFSYDEVRKCIKVGLLCVQENPEDRPTMSSVVLMLRDERDASFCEPQQPGFTGRRDLCHPSSTNGDSTSINDISLSIQLGR</sequence>
<feature type="region of interest" description="Disordered" evidence="16">
    <location>
        <begin position="782"/>
        <end position="801"/>
    </location>
</feature>
<keyword evidence="5 14" id="KW-0808">Transferase</keyword>
<dbReference type="FunFam" id="1.10.510.10:FF:000060">
    <property type="entry name" value="G-type lectin S-receptor-like serine/threonine-protein kinase"/>
    <property type="match status" value="1"/>
</dbReference>
<dbReference type="EC" id="2.7.11.1" evidence="14"/>
<dbReference type="SUPFAM" id="SSF56112">
    <property type="entry name" value="Protein kinase-like (PK-like)"/>
    <property type="match status" value="1"/>
</dbReference>
<keyword evidence="6 18" id="KW-0732">Signal</keyword>
<feature type="chain" id="PRO_5024428419" description="Receptor-like serine/threonine-protein kinase" evidence="18">
    <location>
        <begin position="24"/>
        <end position="817"/>
    </location>
</feature>
<evidence type="ECO:0000256" key="12">
    <source>
        <dbReference type="ARBA" id="ARBA00047899"/>
    </source>
</evidence>
<protein>
    <recommendedName>
        <fullName evidence="14">Receptor-like serine/threonine-protein kinase</fullName>
        <ecNumber evidence="14">2.7.11.1</ecNumber>
    </recommendedName>
</protein>
<dbReference type="SMART" id="SM00108">
    <property type="entry name" value="B_lectin"/>
    <property type="match status" value="1"/>
</dbReference>
<dbReference type="GO" id="GO:0051707">
    <property type="term" value="P:response to other organism"/>
    <property type="evidence" value="ECO:0007669"/>
    <property type="project" value="UniProtKB-ARBA"/>
</dbReference>
<dbReference type="PROSITE" id="PS50927">
    <property type="entry name" value="BULB_LECTIN"/>
    <property type="match status" value="1"/>
</dbReference>
<dbReference type="Pfam" id="PF01453">
    <property type="entry name" value="B_lectin"/>
    <property type="match status" value="1"/>
</dbReference>
<name>A0A5P1FCT7_ASPOF</name>
<dbReference type="CDD" id="cd00028">
    <property type="entry name" value="B_lectin"/>
    <property type="match status" value="1"/>
</dbReference>
<dbReference type="GO" id="GO:0048544">
    <property type="term" value="P:recognition of pollen"/>
    <property type="evidence" value="ECO:0007669"/>
    <property type="project" value="InterPro"/>
</dbReference>
<keyword evidence="4 15" id="KW-0245">EGF-like domain</keyword>
<dbReference type="InterPro" id="IPR011009">
    <property type="entry name" value="Kinase-like_dom_sf"/>
</dbReference>
<keyword evidence="17" id="KW-0472">Membrane</keyword>
<dbReference type="InterPro" id="IPR024171">
    <property type="entry name" value="SRK-like_kinase"/>
</dbReference>
<dbReference type="Pfam" id="PF07714">
    <property type="entry name" value="PK_Tyr_Ser-Thr"/>
    <property type="match status" value="1"/>
</dbReference>
<evidence type="ECO:0000256" key="18">
    <source>
        <dbReference type="SAM" id="SignalP"/>
    </source>
</evidence>
<feature type="signal peptide" evidence="18">
    <location>
        <begin position="1"/>
        <end position="23"/>
    </location>
</feature>
<dbReference type="PROSITE" id="PS50948">
    <property type="entry name" value="PAN"/>
    <property type="match status" value="1"/>
</dbReference>
<keyword evidence="3 14" id="KW-0723">Serine/threonine-protein kinase</keyword>
<dbReference type="OMA" id="MSAVTMM"/>
<keyword evidence="17" id="KW-0812">Transmembrane</keyword>
<keyword evidence="9 14" id="KW-0067">ATP-binding</keyword>
<evidence type="ECO:0000256" key="5">
    <source>
        <dbReference type="ARBA" id="ARBA00022679"/>
    </source>
</evidence>
<evidence type="ECO:0000256" key="17">
    <source>
        <dbReference type="SAM" id="Phobius"/>
    </source>
</evidence>
<evidence type="ECO:0000256" key="8">
    <source>
        <dbReference type="ARBA" id="ARBA00022777"/>
    </source>
</evidence>
<evidence type="ECO:0000256" key="15">
    <source>
        <dbReference type="PROSITE-ProRule" id="PRU00076"/>
    </source>
</evidence>
<evidence type="ECO:0000256" key="11">
    <source>
        <dbReference type="ARBA" id="ARBA00023180"/>
    </source>
</evidence>
<keyword evidence="17" id="KW-1133">Transmembrane helix</keyword>
<dbReference type="InterPro" id="IPR000719">
    <property type="entry name" value="Prot_kinase_dom"/>
</dbReference>
<evidence type="ECO:0000256" key="2">
    <source>
        <dbReference type="ARBA" id="ARBA00022475"/>
    </source>
</evidence>
<dbReference type="Gramene" id="ONK74669">
    <property type="protein sequence ID" value="ONK74669"/>
    <property type="gene ID" value="A4U43_C03F8910"/>
</dbReference>
<evidence type="ECO:0000259" key="21">
    <source>
        <dbReference type="PROSITE" id="PS50927"/>
    </source>
</evidence>
<dbReference type="InterPro" id="IPR036426">
    <property type="entry name" value="Bulb-type_lectin_dom_sf"/>
</dbReference>
<comment type="catalytic activity">
    <reaction evidence="12 14">
        <text>L-threonyl-[protein] + ATP = O-phospho-L-threonyl-[protein] + ADP + H(+)</text>
        <dbReference type="Rhea" id="RHEA:46608"/>
        <dbReference type="Rhea" id="RHEA-COMP:11060"/>
        <dbReference type="Rhea" id="RHEA-COMP:11605"/>
        <dbReference type="ChEBI" id="CHEBI:15378"/>
        <dbReference type="ChEBI" id="CHEBI:30013"/>
        <dbReference type="ChEBI" id="CHEBI:30616"/>
        <dbReference type="ChEBI" id="CHEBI:61977"/>
        <dbReference type="ChEBI" id="CHEBI:456216"/>
        <dbReference type="EC" id="2.7.11.1"/>
    </reaction>
</comment>
<comment type="caution">
    <text evidence="15">Lacks conserved residue(s) required for the propagation of feature annotation.</text>
</comment>
<feature type="domain" description="Bulb-type lectin" evidence="21">
    <location>
        <begin position="24"/>
        <end position="144"/>
    </location>
</feature>
<dbReference type="InterPro" id="IPR001245">
    <property type="entry name" value="Ser-Thr/Tyr_kinase_cat_dom"/>
</dbReference>
<evidence type="ECO:0000256" key="6">
    <source>
        <dbReference type="ARBA" id="ARBA00022729"/>
    </source>
</evidence>
<dbReference type="Pfam" id="PF00954">
    <property type="entry name" value="S_locus_glycop"/>
    <property type="match status" value="1"/>
</dbReference>
<dbReference type="CDD" id="cd14066">
    <property type="entry name" value="STKc_IRAK"/>
    <property type="match status" value="1"/>
</dbReference>
<evidence type="ECO:0000256" key="4">
    <source>
        <dbReference type="ARBA" id="ARBA00022536"/>
    </source>
</evidence>
<keyword evidence="10" id="KW-1015">Disulfide bond</keyword>
<dbReference type="Gene3D" id="2.90.10.10">
    <property type="entry name" value="Bulb-type lectin domain"/>
    <property type="match status" value="1"/>
</dbReference>
<evidence type="ECO:0000256" key="16">
    <source>
        <dbReference type="SAM" id="MobiDB-lite"/>
    </source>
</evidence>
<dbReference type="Gene3D" id="1.10.510.10">
    <property type="entry name" value="Transferase(Phosphotransferase) domain 1"/>
    <property type="match status" value="1"/>
</dbReference>
<evidence type="ECO:0000259" key="20">
    <source>
        <dbReference type="PROSITE" id="PS50026"/>
    </source>
</evidence>
<comment type="subcellular location">
    <subcellularLocation>
        <location evidence="1">Cell membrane</location>
        <topology evidence="1">Single-pass type I membrane protein</topology>
    </subcellularLocation>
</comment>
<evidence type="ECO:0000256" key="1">
    <source>
        <dbReference type="ARBA" id="ARBA00004251"/>
    </source>
</evidence>
<dbReference type="Pfam" id="PF08276">
    <property type="entry name" value="PAN_2"/>
    <property type="match status" value="1"/>
</dbReference>
<evidence type="ECO:0000256" key="14">
    <source>
        <dbReference type="PIRNR" id="PIRNR000641"/>
    </source>
</evidence>
<dbReference type="CDD" id="cd01098">
    <property type="entry name" value="PAN_AP_plant"/>
    <property type="match status" value="1"/>
</dbReference>
<reference evidence="24" key="1">
    <citation type="journal article" date="2017" name="Nat. Commun.">
        <title>The asparagus genome sheds light on the origin and evolution of a young Y chromosome.</title>
        <authorList>
            <person name="Harkess A."/>
            <person name="Zhou J."/>
            <person name="Xu C."/>
            <person name="Bowers J.E."/>
            <person name="Van der Hulst R."/>
            <person name="Ayyampalayam S."/>
            <person name="Mercati F."/>
            <person name="Riccardi P."/>
            <person name="McKain M.R."/>
            <person name="Kakrana A."/>
            <person name="Tang H."/>
            <person name="Ray J."/>
            <person name="Groenendijk J."/>
            <person name="Arikit S."/>
            <person name="Mathioni S.M."/>
            <person name="Nakano M."/>
            <person name="Shan H."/>
            <person name="Telgmann-Rauber A."/>
            <person name="Kanno A."/>
            <person name="Yue Z."/>
            <person name="Chen H."/>
            <person name="Li W."/>
            <person name="Chen Y."/>
            <person name="Xu X."/>
            <person name="Zhang Y."/>
            <person name="Luo S."/>
            <person name="Chen H."/>
            <person name="Gao J."/>
            <person name="Mao Z."/>
            <person name="Pires J.C."/>
            <person name="Luo M."/>
            <person name="Kudrna D."/>
            <person name="Wing R.A."/>
            <person name="Meyers B.C."/>
            <person name="Yi K."/>
            <person name="Kong H."/>
            <person name="Lavrijsen P."/>
            <person name="Sunseri F."/>
            <person name="Falavigna A."/>
            <person name="Ye Y."/>
            <person name="Leebens-Mack J.H."/>
            <person name="Chen G."/>
        </authorList>
    </citation>
    <scope>NUCLEOTIDE SEQUENCE [LARGE SCALE GENOMIC DNA]</scope>
    <source>
        <strain evidence="24">cv. DH0086</strain>
    </source>
</reference>
<dbReference type="SMART" id="SM00473">
    <property type="entry name" value="PAN_AP"/>
    <property type="match status" value="1"/>
</dbReference>
<feature type="domain" description="EGF-like" evidence="20">
    <location>
        <begin position="283"/>
        <end position="319"/>
    </location>
</feature>
<dbReference type="GO" id="GO:0005524">
    <property type="term" value="F:ATP binding"/>
    <property type="evidence" value="ECO:0007669"/>
    <property type="project" value="UniProtKB-KW"/>
</dbReference>
<keyword evidence="8 14" id="KW-0418">Kinase</keyword>
<evidence type="ECO:0000256" key="10">
    <source>
        <dbReference type="ARBA" id="ARBA00023157"/>
    </source>
</evidence>
<dbReference type="PIRSF" id="PIRSF000641">
    <property type="entry name" value="SRK"/>
    <property type="match status" value="1"/>
</dbReference>
<dbReference type="PROSITE" id="PS50026">
    <property type="entry name" value="EGF_3"/>
    <property type="match status" value="1"/>
</dbReference>
<dbReference type="GO" id="GO:0106310">
    <property type="term" value="F:protein serine kinase activity"/>
    <property type="evidence" value="ECO:0007669"/>
    <property type="project" value="RHEA"/>
</dbReference>
<accession>A0A5P1FCT7</accession>
<dbReference type="InterPro" id="IPR003609">
    <property type="entry name" value="Pan_app"/>
</dbReference>
<dbReference type="FunFam" id="3.30.200.20:FF:000195">
    <property type="entry name" value="G-type lectin S-receptor-like serine/threonine-protein kinase"/>
    <property type="match status" value="1"/>
</dbReference>
<keyword evidence="7 14" id="KW-0547">Nucleotide-binding</keyword>
<dbReference type="PANTHER" id="PTHR27002:SF616">
    <property type="entry name" value="RECEPTOR-LIKE SERINE_THREONINE-PROTEIN KINASE"/>
    <property type="match status" value="1"/>
</dbReference>
<proteinExistence type="inferred from homology"/>
<evidence type="ECO:0000256" key="13">
    <source>
        <dbReference type="ARBA" id="ARBA00048679"/>
    </source>
</evidence>
<evidence type="ECO:0000313" key="23">
    <source>
        <dbReference type="EMBL" id="ONK74669.1"/>
    </source>
</evidence>
<dbReference type="InterPro" id="IPR001480">
    <property type="entry name" value="Bulb-type_lectin_dom"/>
</dbReference>
<dbReference type="InterPro" id="IPR008271">
    <property type="entry name" value="Ser/Thr_kinase_AS"/>
</dbReference>
<evidence type="ECO:0000259" key="22">
    <source>
        <dbReference type="PROSITE" id="PS50948"/>
    </source>
</evidence>
<dbReference type="SMART" id="SM00220">
    <property type="entry name" value="S_TKc"/>
    <property type="match status" value="1"/>
</dbReference>
<keyword evidence="24" id="KW-1185">Reference proteome</keyword>